<dbReference type="SUPFAM" id="SSF48452">
    <property type="entry name" value="TPR-like"/>
    <property type="match status" value="2"/>
</dbReference>
<keyword evidence="5" id="KW-1185">Reference proteome</keyword>
<dbReference type="EMBL" id="JAAKYA010000072">
    <property type="protein sequence ID" value="NGO39819.1"/>
    <property type="molecule type" value="Genomic_DNA"/>
</dbReference>
<name>A0A6M1RQJ9_9BACT</name>
<keyword evidence="3" id="KW-1133">Transmembrane helix</keyword>
<protein>
    <submittedName>
        <fullName evidence="4">Uncharacterized protein</fullName>
    </submittedName>
</protein>
<keyword evidence="3" id="KW-0812">Transmembrane</keyword>
<keyword evidence="1" id="KW-0677">Repeat</keyword>
<proteinExistence type="predicted"/>
<keyword evidence="3" id="KW-0472">Membrane</keyword>
<evidence type="ECO:0000256" key="1">
    <source>
        <dbReference type="ARBA" id="ARBA00022737"/>
    </source>
</evidence>
<accession>A0A6M1RQJ9</accession>
<dbReference type="InterPro" id="IPR051012">
    <property type="entry name" value="CellSynth/LPSAsmb/PSIAsmb"/>
</dbReference>
<evidence type="ECO:0000313" key="4">
    <source>
        <dbReference type="EMBL" id="NGO39819.1"/>
    </source>
</evidence>
<dbReference type="RefSeq" id="WP_165108061.1">
    <property type="nucleotide sequence ID" value="NZ_JAAKYA010000072.1"/>
</dbReference>
<dbReference type="InterPro" id="IPR011990">
    <property type="entry name" value="TPR-like_helical_dom_sf"/>
</dbReference>
<evidence type="ECO:0000313" key="5">
    <source>
        <dbReference type="Proteomes" id="UP000477311"/>
    </source>
</evidence>
<reference evidence="4 5" key="1">
    <citation type="submission" date="2020-02" db="EMBL/GenBank/DDBJ databases">
        <title>Draft genome sequence of Limisphaera ngatamarikiensis NGM72.4T, a thermophilic Verrucomicrobia grouped in subdivision 3.</title>
        <authorList>
            <person name="Carere C.R."/>
            <person name="Steen J."/>
            <person name="Hugenholtz P."/>
            <person name="Stott M.B."/>
        </authorList>
    </citation>
    <scope>NUCLEOTIDE SEQUENCE [LARGE SCALE GENOMIC DNA]</scope>
    <source>
        <strain evidence="4 5">NGM72.4</strain>
    </source>
</reference>
<dbReference type="PANTHER" id="PTHR45586:SF1">
    <property type="entry name" value="LIPOPOLYSACCHARIDE ASSEMBLY PROTEIN B"/>
    <property type="match status" value="1"/>
</dbReference>
<dbReference type="AlphaFoldDB" id="A0A6M1RQJ9"/>
<dbReference type="Gene3D" id="1.25.40.10">
    <property type="entry name" value="Tetratricopeptide repeat domain"/>
    <property type="match status" value="2"/>
</dbReference>
<feature type="transmembrane region" description="Helical" evidence="3">
    <location>
        <begin position="12"/>
        <end position="33"/>
    </location>
</feature>
<evidence type="ECO:0000256" key="3">
    <source>
        <dbReference type="SAM" id="Phobius"/>
    </source>
</evidence>
<sequence>MSTETSLHDTRRGLWIALAIVGFLGLMAAGLWWGRPAYRHFKEQRYLRMADEFLRAGDVRRGLLSLRQAQAANPRNVQTATRLAELLTESRSPLALGWWRRVVELEPTAENRMRLIAAALQLENPPYPVANQTLQEMIRLGETNSAQYHVLASQWALQTRRIPEAVAHLEAAVRLDPTNLLHQLNLATLQVQAADPALSEPAYNKLVQISETSNDPNLQVLALRSLVTVNLARGRPVEALRFSARLLNSPAAGFNDKVQHLTVLVSAGDPATNTWLHQLQQEAGTNAARITVLASWLNDRQRAREALAWLETLPPSLRTNPPVTLAVADALVALQDWDGLEAWLSPQNWEAQEPVRLTLLTRAARERGQRSLAEGYWRRVLDWPGGRGEALAAVAQILEKWGWHSEVEEVLWALVKRAPWHDWAWEILVKNRYAAGDAAGLFQVYSAMYEAKPNALEVKNNLAALGLLLQRDLDRCRRLAREVYLADTNNPVWVSTFAFSLHQQGDTATALKLLERLPEEARRRPEVAVYMAIILGSQGRRDEARTYAALVENQPLLPEEKRLLQTALGETNQQG</sequence>
<organism evidence="4 5">
    <name type="scientific">Limisphaera ngatamarikiensis</name>
    <dbReference type="NCBI Taxonomy" id="1324935"/>
    <lineage>
        <taxon>Bacteria</taxon>
        <taxon>Pseudomonadati</taxon>
        <taxon>Verrucomicrobiota</taxon>
        <taxon>Verrucomicrobiia</taxon>
        <taxon>Limisphaerales</taxon>
        <taxon>Limisphaeraceae</taxon>
        <taxon>Limisphaera</taxon>
    </lineage>
</organism>
<dbReference type="PANTHER" id="PTHR45586">
    <property type="entry name" value="TPR REPEAT-CONTAINING PROTEIN PA4667"/>
    <property type="match status" value="1"/>
</dbReference>
<evidence type="ECO:0000256" key="2">
    <source>
        <dbReference type="ARBA" id="ARBA00022803"/>
    </source>
</evidence>
<keyword evidence="2" id="KW-0802">TPR repeat</keyword>
<dbReference type="Proteomes" id="UP000477311">
    <property type="component" value="Unassembled WGS sequence"/>
</dbReference>
<gene>
    <name evidence="4" type="ORF">G4L39_10500</name>
</gene>
<comment type="caution">
    <text evidence="4">The sequence shown here is derived from an EMBL/GenBank/DDBJ whole genome shotgun (WGS) entry which is preliminary data.</text>
</comment>